<keyword evidence="10" id="KW-1185">Reference proteome</keyword>
<keyword evidence="4" id="KW-1003">Cell membrane</keyword>
<organism evidence="9 10">
    <name type="scientific">Natranaerovirga pectinivora</name>
    <dbReference type="NCBI Taxonomy" id="682400"/>
    <lineage>
        <taxon>Bacteria</taxon>
        <taxon>Bacillati</taxon>
        <taxon>Bacillota</taxon>
        <taxon>Clostridia</taxon>
        <taxon>Lachnospirales</taxon>
        <taxon>Natranaerovirgaceae</taxon>
        <taxon>Natranaerovirga</taxon>
    </lineage>
</organism>
<feature type="transmembrane region" description="Helical" evidence="8">
    <location>
        <begin position="50"/>
        <end position="71"/>
    </location>
</feature>
<dbReference type="OrthoDB" id="9793390at2"/>
<dbReference type="GO" id="GO:0055085">
    <property type="term" value="P:transmembrane transport"/>
    <property type="evidence" value="ECO:0007669"/>
    <property type="project" value="TreeGrafter"/>
</dbReference>
<evidence type="ECO:0000256" key="1">
    <source>
        <dbReference type="ARBA" id="ARBA00004651"/>
    </source>
</evidence>
<comment type="caution">
    <text evidence="9">The sequence shown here is derived from an EMBL/GenBank/DDBJ whole genome shotgun (WGS) entry which is preliminary data.</text>
</comment>
<reference evidence="9 10" key="1">
    <citation type="submission" date="2019-03" db="EMBL/GenBank/DDBJ databases">
        <title>Genomic Encyclopedia of Type Strains, Phase IV (KMG-IV): sequencing the most valuable type-strain genomes for metagenomic binning, comparative biology and taxonomic classification.</title>
        <authorList>
            <person name="Goeker M."/>
        </authorList>
    </citation>
    <scope>NUCLEOTIDE SEQUENCE [LARGE SCALE GENOMIC DNA]</scope>
    <source>
        <strain evidence="9 10">DSM 24629</strain>
    </source>
</reference>
<evidence type="ECO:0000256" key="3">
    <source>
        <dbReference type="ARBA" id="ARBA00022448"/>
    </source>
</evidence>
<feature type="transmembrane region" description="Helical" evidence="8">
    <location>
        <begin position="261"/>
        <end position="286"/>
    </location>
</feature>
<gene>
    <name evidence="9" type="ORF">EDC18_1072</name>
</gene>
<dbReference type="PANTHER" id="PTHR21716:SF53">
    <property type="entry name" value="PERMEASE PERM-RELATED"/>
    <property type="match status" value="1"/>
</dbReference>
<dbReference type="AlphaFoldDB" id="A0A4R3MJL8"/>
<feature type="transmembrane region" description="Helical" evidence="8">
    <location>
        <begin position="12"/>
        <end position="30"/>
    </location>
</feature>
<dbReference type="InterPro" id="IPR002549">
    <property type="entry name" value="AI-2E-like"/>
</dbReference>
<comment type="similarity">
    <text evidence="2">Belongs to the autoinducer-2 exporter (AI-2E) (TC 2.A.86) family.</text>
</comment>
<keyword evidence="5 8" id="KW-0812">Transmembrane</keyword>
<keyword evidence="3" id="KW-0813">Transport</keyword>
<evidence type="ECO:0000256" key="6">
    <source>
        <dbReference type="ARBA" id="ARBA00022989"/>
    </source>
</evidence>
<evidence type="ECO:0000256" key="8">
    <source>
        <dbReference type="SAM" id="Phobius"/>
    </source>
</evidence>
<feature type="transmembrane region" description="Helical" evidence="8">
    <location>
        <begin position="195"/>
        <end position="214"/>
    </location>
</feature>
<evidence type="ECO:0000313" key="9">
    <source>
        <dbReference type="EMBL" id="TCT13934.1"/>
    </source>
</evidence>
<protein>
    <submittedName>
        <fullName evidence="9">Putative PurR-regulated permease PerM</fullName>
    </submittedName>
</protein>
<feature type="transmembrane region" description="Helical" evidence="8">
    <location>
        <begin position="98"/>
        <end position="120"/>
    </location>
</feature>
<feature type="transmembrane region" description="Helical" evidence="8">
    <location>
        <begin position="350"/>
        <end position="383"/>
    </location>
</feature>
<dbReference type="EMBL" id="SMAL01000007">
    <property type="protein sequence ID" value="TCT13934.1"/>
    <property type="molecule type" value="Genomic_DNA"/>
</dbReference>
<evidence type="ECO:0000256" key="2">
    <source>
        <dbReference type="ARBA" id="ARBA00009773"/>
    </source>
</evidence>
<dbReference type="Pfam" id="PF01594">
    <property type="entry name" value="AI-2E_transport"/>
    <property type="match status" value="1"/>
</dbReference>
<evidence type="ECO:0000313" key="10">
    <source>
        <dbReference type="Proteomes" id="UP000294902"/>
    </source>
</evidence>
<evidence type="ECO:0000256" key="7">
    <source>
        <dbReference type="ARBA" id="ARBA00023136"/>
    </source>
</evidence>
<feature type="transmembrane region" description="Helical" evidence="8">
    <location>
        <begin position="318"/>
        <end position="338"/>
    </location>
</feature>
<accession>A0A4R3MJL8</accession>
<dbReference type="GO" id="GO:0005886">
    <property type="term" value="C:plasma membrane"/>
    <property type="evidence" value="ECO:0007669"/>
    <property type="project" value="UniProtKB-SubCell"/>
</dbReference>
<sequence length="404" mass="46224">MKIELDKRYMKKIKYFTLGFVIVYIIYAVIENLNIVYQTTIGILSRTLSILSPLIWGIVIAYLLLPLVKFFESHLSNIKFSKKNKSEPSIEIKRYTRMISITMAFAVVLMIIILLGYSIYMMVGGSVKDFSFEETWKYIQQYFDQYSEEIKNVSVAMEDLGISNDLLNYIDGFSESFSKGLQKLLSLLAARVGTIGKYFIDLSFGLVFSVNIMYNREYFTKLIDNTLKLLFVEKRRKSITLLFQDINLVISSFVRGRLIDLTLLSFVTAFSLIIIDFEFSFLVGVFAGYTNIIPYLGTWIGIIPAVIIALINEGVRRAFMVGLYIVVVQQIYIMLVSPKVQGRSIGIHPFFVLLSLIVFGALFGLMGMILSIPIAGIIKVIIIRWSKNRQALKNIELHDLSNYR</sequence>
<keyword evidence="6 8" id="KW-1133">Transmembrane helix</keyword>
<feature type="transmembrane region" description="Helical" evidence="8">
    <location>
        <begin position="292"/>
        <end position="311"/>
    </location>
</feature>
<dbReference type="RefSeq" id="WP_132252741.1">
    <property type="nucleotide sequence ID" value="NZ_SMAL01000007.1"/>
</dbReference>
<proteinExistence type="inferred from homology"/>
<evidence type="ECO:0000256" key="5">
    <source>
        <dbReference type="ARBA" id="ARBA00022692"/>
    </source>
</evidence>
<comment type="subcellular location">
    <subcellularLocation>
        <location evidence="1">Cell membrane</location>
        <topology evidence="1">Multi-pass membrane protein</topology>
    </subcellularLocation>
</comment>
<dbReference type="PANTHER" id="PTHR21716">
    <property type="entry name" value="TRANSMEMBRANE PROTEIN"/>
    <property type="match status" value="1"/>
</dbReference>
<evidence type="ECO:0000256" key="4">
    <source>
        <dbReference type="ARBA" id="ARBA00022475"/>
    </source>
</evidence>
<keyword evidence="7 8" id="KW-0472">Membrane</keyword>
<name>A0A4R3MJL8_9FIRM</name>
<dbReference type="Proteomes" id="UP000294902">
    <property type="component" value="Unassembled WGS sequence"/>
</dbReference>